<dbReference type="InterPro" id="IPR017646">
    <property type="entry name" value="Dnd_assoc_2"/>
</dbReference>
<feature type="domain" description="Helicase HerA central" evidence="2">
    <location>
        <begin position="1366"/>
        <end position="1577"/>
    </location>
</feature>
<accession>A0ABW3WKF1</accession>
<dbReference type="PANTHER" id="PTHR42957:SF1">
    <property type="entry name" value="HELICASE MJ1565-RELATED"/>
    <property type="match status" value="1"/>
</dbReference>
<protein>
    <submittedName>
        <fullName evidence="3">DNA phosphorothioation-dependent restriction protein DptH</fullName>
    </submittedName>
</protein>
<name>A0ABW3WKF1_9FLAO</name>
<organism evidence="3 4">
    <name type="scientific">Lutibacter holmesii</name>
    <dbReference type="NCBI Taxonomy" id="1137985"/>
    <lineage>
        <taxon>Bacteria</taxon>
        <taxon>Pseudomonadati</taxon>
        <taxon>Bacteroidota</taxon>
        <taxon>Flavobacteriia</taxon>
        <taxon>Flavobacteriales</taxon>
        <taxon>Flavobacteriaceae</taxon>
        <taxon>Lutibacter</taxon>
    </lineage>
</organism>
<evidence type="ECO:0000259" key="2">
    <source>
        <dbReference type="Pfam" id="PF01935"/>
    </source>
</evidence>
<gene>
    <name evidence="3" type="primary">dptH</name>
    <name evidence="3" type="ORF">ACFQ5N_02055</name>
</gene>
<reference evidence="4" key="1">
    <citation type="journal article" date="2019" name="Int. J. Syst. Evol. Microbiol.">
        <title>The Global Catalogue of Microorganisms (GCM) 10K type strain sequencing project: providing services to taxonomists for standard genome sequencing and annotation.</title>
        <authorList>
            <consortium name="The Broad Institute Genomics Platform"/>
            <consortium name="The Broad Institute Genome Sequencing Center for Infectious Disease"/>
            <person name="Wu L."/>
            <person name="Ma J."/>
        </authorList>
    </citation>
    <scope>NUCLEOTIDE SEQUENCE [LARGE SCALE GENOMIC DNA]</scope>
    <source>
        <strain evidence="4">CCUG 62221</strain>
    </source>
</reference>
<keyword evidence="4" id="KW-1185">Reference proteome</keyword>
<dbReference type="InterPro" id="IPR002789">
    <property type="entry name" value="HerA_central"/>
</dbReference>
<dbReference type="RefSeq" id="WP_386807306.1">
    <property type="nucleotide sequence ID" value="NZ_JBHTMV010000002.1"/>
</dbReference>
<dbReference type="NCBIfam" id="TIGR03237">
    <property type="entry name" value="dnd_assoc_2"/>
    <property type="match status" value="1"/>
</dbReference>
<feature type="region of interest" description="Disordered" evidence="1">
    <location>
        <begin position="1306"/>
        <end position="1331"/>
    </location>
</feature>
<dbReference type="Gene3D" id="3.40.50.300">
    <property type="entry name" value="P-loop containing nucleotide triphosphate hydrolases"/>
    <property type="match status" value="2"/>
</dbReference>
<evidence type="ECO:0000313" key="4">
    <source>
        <dbReference type="Proteomes" id="UP001597241"/>
    </source>
</evidence>
<feature type="compositionally biased region" description="Basic and acidic residues" evidence="1">
    <location>
        <begin position="1319"/>
        <end position="1331"/>
    </location>
</feature>
<dbReference type="SUPFAM" id="SSF52540">
    <property type="entry name" value="P-loop containing nucleoside triphosphate hydrolases"/>
    <property type="match status" value="1"/>
</dbReference>
<evidence type="ECO:0000313" key="3">
    <source>
        <dbReference type="EMBL" id="MFD1292607.1"/>
    </source>
</evidence>
<dbReference type="EMBL" id="JBHTMV010000002">
    <property type="protein sequence ID" value="MFD1292607.1"/>
    <property type="molecule type" value="Genomic_DNA"/>
</dbReference>
<feature type="compositionally biased region" description="Acidic residues" evidence="1">
    <location>
        <begin position="1308"/>
        <end position="1317"/>
    </location>
</feature>
<sequence>MSNQLYRYITTLIVDYFELQNIIPGERFNLYLENDSHVKGIYKSFSTITSLPVKDFNYTHPDGNGVYETFYIEIDKTKVIISSSENASEDYFTMLRNQVAEQKGTFKDTAILILFSGKLDSLIGGSGSLIKEGMPLYYKNFKLKILKDIESNTHLKKHEKITLKEVLERKTKSVVEDNNTIFDYSGVISSLSKEKIHNEDFSNLGLFKNSELETISDTKKIQTILSSNFELYEKLENIFLQGHPEIELERLVSETGKQKILKADKWSDFEYPEIERWIDAKKKRVAPKFDDNISDDAFVKIWCRPEGDTVSKKRTKNIIIFNPSEEFPVNFELKCDQPTKTVGISIQNNTDLTSVSSSGNSLKVKIDGFNPEVLFTEIIYKDKETKKTYKFKILCLPYSELLLNKFENNYLISKEGALIITEDNDEFLSFNTGGDSKFETTLLTDSEHTVNDNTELKLKIDYDNLPEDNIISFCLNLEKFSLPVNIKPESDPPKPIMGIDVWKNKRQLQSNYKFSLNDDSLKLSFKNNEYHVKGAFRKKLLLEKQIIESNGFSWEELSDNQLHNNPIEISDKLKESFNKLRDYYLNEKSLPSLLFLKDELKVLAEEYVNVYYKELSDIEEDRPLQKSEKDLVLLGVIQEKYSEGLIKYTPLHPINIAYQLNLNGQLQQEEIYNAILKRLNPSNLVPYIELEKNKVFTQIDSIDTPEWINYSKMQDSEQAVPKHFVSKLVTTKIENFTYNFDFLFSQSKYSPIKLNVVNLGDCKEVVQGLFEYYKRYLNKHLSCRPSDLLTIDINIYGSDQLVSKFEELSYFNNVEDIENRLGINLKTSNFEKEDLLNIFLEKVNFYSKPIPKPSEKYEYSHITFYQFNRVKSGSSSNKPSQVKSGLSLNGLMADIPSTPIAEIYKSGFGSKDLPADKSTLIKLVCLYNSAMNVVANEDNFEIDKAICTTINFEVKEKLENLYVNSQWVTFIDPKVDLDFFQEEDDLVIIHYSDQFNNSSGYDSITVSRKTSQYANIVADFLTKNKVEYNTNTDTIKVINFFNAINGDWLLKLIRQDSQFPREKISLLSGIKLALTFLYTPNIIWVPVSLEEILRVSGSAGLNMQDGLFSTKNLRTKESSFSDDLLMIGLERRENGVLQMHLYPIELKIGGSNLISKGIEQGRRTAKLIREHVLKSGFLGEFYRNFFAKIALTNAEKMKLYNIWEEQNWNDVIDDFRYDLMNNNFIISNELDLYYGSFGVIHFGKESLQRRIEINEDYVLSRLFEEDGYNFLVKSIDDLIELFHKKETGVDKKNLLVNTFPKEIKESESFEEIQDQPEQENNKEGNEINSKSLEDLPIKTKEGIKVLFGLELKDDSKQVIWEPNNTDKVMHTNTGIIGTMGTGKTQFTKSLIAQLVTNQDENIGTDKLGVLIFDYKGDYIKDDFVNATSAKVYDPFHLPYNPLALDATEQSKPMLPLHTANDIKETISNAFNLGNVQKQKLRDAIIEAYEAKGIHKARRNSWKLPPPTIGDVCDIYMQDEKVAQDSLYAAISNLQDFEIFEPDVSKTKSLYDLVEGVTVINLSGYDESIQNLIVAITLDAFYTQMQTHGHSIIEDGKRQIKKMILVDEADNFLSKNFNSIKKILKEGREFGVGTVLSTQFLNHFSTSENDYSNYILTWVIHRVSEIKTKEVESLFSIESREQRDNLIKTIKGLEKHQSIVNLAGSEPILIKDKAFWELIKKIK</sequence>
<dbReference type="Proteomes" id="UP001597241">
    <property type="component" value="Unassembled WGS sequence"/>
</dbReference>
<dbReference type="InterPro" id="IPR008571">
    <property type="entry name" value="HerA-like"/>
</dbReference>
<comment type="caution">
    <text evidence="3">The sequence shown here is derived from an EMBL/GenBank/DDBJ whole genome shotgun (WGS) entry which is preliminary data.</text>
</comment>
<dbReference type="PANTHER" id="PTHR42957">
    <property type="entry name" value="HELICASE MJ1565-RELATED"/>
    <property type="match status" value="1"/>
</dbReference>
<proteinExistence type="predicted"/>
<evidence type="ECO:0000256" key="1">
    <source>
        <dbReference type="SAM" id="MobiDB-lite"/>
    </source>
</evidence>
<dbReference type="Pfam" id="PF01935">
    <property type="entry name" value="DUF87"/>
    <property type="match status" value="1"/>
</dbReference>
<dbReference type="InterPro" id="IPR027417">
    <property type="entry name" value="P-loop_NTPase"/>
</dbReference>